<dbReference type="Proteomes" id="UP000008210">
    <property type="component" value="Chromosome 2"/>
</dbReference>
<evidence type="ECO:0000313" key="9">
    <source>
        <dbReference type="EMBL" id="QCC04349.1"/>
    </source>
</evidence>
<dbReference type="Gene3D" id="3.40.605.10">
    <property type="entry name" value="Aldehyde Dehydrogenase, Chain A, domain 1"/>
    <property type="match status" value="1"/>
</dbReference>
<dbReference type="eggNOG" id="COG1012">
    <property type="taxonomic scope" value="Bacteria"/>
</dbReference>
<evidence type="ECO:0000313" key="10">
    <source>
        <dbReference type="Proteomes" id="UP000008210"/>
    </source>
</evidence>
<evidence type="ECO:0000256" key="4">
    <source>
        <dbReference type="ARBA" id="ARBA00049194"/>
    </source>
</evidence>
<evidence type="ECO:0000259" key="7">
    <source>
        <dbReference type="Pfam" id="PF00171"/>
    </source>
</evidence>
<feature type="active site" evidence="5">
    <location>
        <position position="245"/>
    </location>
</feature>
<dbReference type="GO" id="GO:0004029">
    <property type="term" value="F:aldehyde dehydrogenase (NAD+) activity"/>
    <property type="evidence" value="ECO:0007669"/>
    <property type="project" value="UniProtKB-EC"/>
</dbReference>
<evidence type="ECO:0000256" key="5">
    <source>
        <dbReference type="PROSITE-ProRule" id="PRU10007"/>
    </source>
</evidence>
<dbReference type="InterPro" id="IPR016160">
    <property type="entry name" value="Ald_DH_CS_CYS"/>
</dbReference>
<keyword evidence="10" id="KW-1185">Reference proteome</keyword>
<accession>Q0K0F7</accession>
<feature type="domain" description="Aldehyde dehydrogenase" evidence="7">
    <location>
        <begin position="13"/>
        <end position="469"/>
    </location>
</feature>
<dbReference type="InterPro" id="IPR029510">
    <property type="entry name" value="Ald_DH_CS_GLU"/>
</dbReference>
<dbReference type="EMBL" id="AM260480">
    <property type="protein sequence ID" value="CAJ96517.1"/>
    <property type="molecule type" value="Genomic_DNA"/>
</dbReference>
<reference evidence="8 10" key="1">
    <citation type="journal article" date="2006" name="Nat. Biotechnol.">
        <title>Genome sequence of the bioplastic-producing 'Knallgas' bacterium Ralstonia eutropha H16.</title>
        <authorList>
            <person name="Pohlmann A."/>
            <person name="Fricke W.F."/>
            <person name="Reinecke F."/>
            <person name="Kusian B."/>
            <person name="Liesegang H."/>
            <person name="Cramm R."/>
            <person name="Eitinger T."/>
            <person name="Ewering C."/>
            <person name="Potter M."/>
            <person name="Schwartz E."/>
            <person name="Strittmatter A."/>
            <person name="Voss I."/>
            <person name="Gottschalk G."/>
            <person name="Steinbuechel A."/>
            <person name="Friedrich B."/>
            <person name="Bowien B."/>
        </authorList>
    </citation>
    <scope>NUCLEOTIDE SEQUENCE [LARGE SCALE GENOMIC DNA]</scope>
    <source>
        <strain evidence="10">ATCC 17699 / DSM 428 / KCTC 22496 / NCIMB 10442 / H16 / Stanier 337</strain>
        <strain evidence="8">H16</strain>
    </source>
</reference>
<dbReference type="InterPro" id="IPR016163">
    <property type="entry name" value="Ald_DH_C"/>
</dbReference>
<dbReference type="PROSITE" id="PS00070">
    <property type="entry name" value="ALDEHYDE_DEHYDR_CYS"/>
    <property type="match status" value="1"/>
</dbReference>
<dbReference type="Proteomes" id="UP000296079">
    <property type="component" value="Chromosome 2"/>
</dbReference>
<dbReference type="Gene3D" id="3.40.309.10">
    <property type="entry name" value="Aldehyde Dehydrogenase, Chain A, domain 2"/>
    <property type="match status" value="1"/>
</dbReference>
<dbReference type="RefSeq" id="WP_011617438.1">
    <property type="nucleotide sequence ID" value="NC_008314.1"/>
</dbReference>
<evidence type="ECO:0000313" key="11">
    <source>
        <dbReference type="Proteomes" id="UP000296079"/>
    </source>
</evidence>
<dbReference type="KEGG" id="reh:H16_B1735"/>
<keyword evidence="2 6" id="KW-0560">Oxidoreductase</keyword>
<proteinExistence type="inferred from homology"/>
<dbReference type="CDD" id="cd07138">
    <property type="entry name" value="ALDH_CddD_SSP0762"/>
    <property type="match status" value="1"/>
</dbReference>
<dbReference type="Pfam" id="PF00171">
    <property type="entry name" value="Aldedh"/>
    <property type="match status" value="1"/>
</dbReference>
<gene>
    <name evidence="8" type="ordered locus">H16_B1735</name>
    <name evidence="9" type="ORF">E6A55_27950</name>
</gene>
<reference evidence="9 11" key="2">
    <citation type="submission" date="2019-04" db="EMBL/GenBank/DDBJ databases">
        <title>Long-read de novo sequencing of Cupriavidus necator H16.</title>
        <authorList>
            <person name="Little G.T."/>
            <person name="Ehsaan M."/>
            <person name="Arenas-Lopez C."/>
            <person name="Jawed K."/>
            <person name="Winzer K."/>
            <person name="Kovacs K."/>
            <person name="Malys N."/>
            <person name="Minton N.P."/>
        </authorList>
    </citation>
    <scope>NUCLEOTIDE SEQUENCE [LARGE SCALE GENOMIC DNA]</scope>
    <source>
        <strain evidence="9 11">H16</strain>
    </source>
</reference>
<evidence type="ECO:0000256" key="3">
    <source>
        <dbReference type="ARBA" id="ARBA00024226"/>
    </source>
</evidence>
<dbReference type="OrthoDB" id="6187633at2"/>
<dbReference type="SUPFAM" id="SSF53720">
    <property type="entry name" value="ALDH-like"/>
    <property type="match status" value="1"/>
</dbReference>
<dbReference type="InterPro" id="IPR015590">
    <property type="entry name" value="Aldehyde_DH_dom"/>
</dbReference>
<dbReference type="PROSITE" id="PS00687">
    <property type="entry name" value="ALDEHYDE_DEHYDR_GLU"/>
    <property type="match status" value="1"/>
</dbReference>
<name>Q0K0F7_CUPNH</name>
<dbReference type="FunFam" id="3.40.605.10:FF:000026">
    <property type="entry name" value="Aldehyde dehydrogenase, putative"/>
    <property type="match status" value="1"/>
</dbReference>
<evidence type="ECO:0000256" key="1">
    <source>
        <dbReference type="ARBA" id="ARBA00009986"/>
    </source>
</evidence>
<dbReference type="PANTHER" id="PTHR42804:SF1">
    <property type="entry name" value="ALDEHYDE DEHYDROGENASE-RELATED"/>
    <property type="match status" value="1"/>
</dbReference>
<protein>
    <recommendedName>
        <fullName evidence="3">aldehyde dehydrogenase (NAD(+))</fullName>
        <ecNumber evidence="3">1.2.1.3</ecNumber>
    </recommendedName>
</protein>
<evidence type="ECO:0000256" key="2">
    <source>
        <dbReference type="ARBA" id="ARBA00023002"/>
    </source>
</evidence>
<dbReference type="FunFam" id="3.40.605.10:FF:000007">
    <property type="entry name" value="NAD/NADP-dependent betaine aldehyde dehydrogenase"/>
    <property type="match status" value="1"/>
</dbReference>
<organism evidence="8 10">
    <name type="scientific">Cupriavidus necator (strain ATCC 17699 / DSM 428 / KCTC 22496 / NCIMB 10442 / H16 / Stanier 337)</name>
    <name type="common">Ralstonia eutropha</name>
    <dbReference type="NCBI Taxonomy" id="381666"/>
    <lineage>
        <taxon>Bacteria</taxon>
        <taxon>Pseudomonadati</taxon>
        <taxon>Pseudomonadota</taxon>
        <taxon>Betaproteobacteria</taxon>
        <taxon>Burkholderiales</taxon>
        <taxon>Burkholderiaceae</taxon>
        <taxon>Cupriavidus</taxon>
    </lineage>
</organism>
<dbReference type="STRING" id="381666.H16_B1735"/>
<dbReference type="EC" id="1.2.1.3" evidence="3"/>
<dbReference type="AlphaFoldDB" id="Q0K0F7"/>
<comment type="catalytic activity">
    <reaction evidence="4">
        <text>an aldehyde + NAD(+) + H2O = a carboxylate + NADH + 2 H(+)</text>
        <dbReference type="Rhea" id="RHEA:16185"/>
        <dbReference type="ChEBI" id="CHEBI:15377"/>
        <dbReference type="ChEBI" id="CHEBI:15378"/>
        <dbReference type="ChEBI" id="CHEBI:17478"/>
        <dbReference type="ChEBI" id="CHEBI:29067"/>
        <dbReference type="ChEBI" id="CHEBI:57540"/>
        <dbReference type="ChEBI" id="CHEBI:57945"/>
        <dbReference type="EC" id="1.2.1.3"/>
    </reaction>
</comment>
<evidence type="ECO:0000313" key="8">
    <source>
        <dbReference type="EMBL" id="CAJ96517.1"/>
    </source>
</evidence>
<dbReference type="InterPro" id="IPR016162">
    <property type="entry name" value="Ald_DH_N"/>
</dbReference>
<sequence>MIERTTLYIGGHWLTPSSAGTLQVTDSNTGDLFATIPAGSEADVNAAVSAARAAFPGWSQTSSADRAKVLQKVSDGLLKRGDALTRLIATEVGTPLRACSLVQVAAPANSWAYYARLAQQFDYEARVGNSMVVREPVGVVAAITPWNYPLHQITQKIAPALASGCTVVLKPSEIAPLNAFVLAEVIHEAGLPPGVFNLVTGLGPLVGEALAAHPEVDMVSFTGSTRAGKQVSRIGSETIKRISLELGGKSASIVLDDADLAKAVQATVSHCYLNSGQTCAAWTRMLVPRDRLDHARELARQAADSFVVGSAFAEGVKLGPLASAAHRDRVLSYIRLGLEEGAELVTGGPEAPAGTGDGYFVRPTVFVADPRSTVAREEIFGPVLTIIPYDSEAEAVNIANDTIYGLSGAVWAGTDDRALGVARQLRTGQVDINGGRWNPLAPFGGYKQSGQGRENGIYGLEEFLEYKAIQLRA</sequence>
<comment type="similarity">
    <text evidence="1 6">Belongs to the aldehyde dehydrogenase family.</text>
</comment>
<evidence type="ECO:0000256" key="6">
    <source>
        <dbReference type="RuleBase" id="RU003345"/>
    </source>
</evidence>
<dbReference type="PANTHER" id="PTHR42804">
    <property type="entry name" value="ALDEHYDE DEHYDROGENASE"/>
    <property type="match status" value="1"/>
</dbReference>
<dbReference type="InterPro" id="IPR016161">
    <property type="entry name" value="Ald_DH/histidinol_DH"/>
</dbReference>
<dbReference type="HOGENOM" id="CLU_005391_0_2_4"/>
<dbReference type="EMBL" id="CP039288">
    <property type="protein sequence ID" value="QCC04349.1"/>
    <property type="molecule type" value="Genomic_DNA"/>
</dbReference>